<evidence type="ECO:0000256" key="1">
    <source>
        <dbReference type="SAM" id="Coils"/>
    </source>
</evidence>
<dbReference type="PROSITE" id="PS51736">
    <property type="entry name" value="RECOMBINASES_3"/>
    <property type="match status" value="1"/>
</dbReference>
<feature type="domain" description="Recombinase" evidence="3">
    <location>
        <begin position="159"/>
        <end position="314"/>
    </location>
</feature>
<feature type="domain" description="Resolvase/invertase-type recombinase catalytic" evidence="2">
    <location>
        <begin position="3"/>
        <end position="151"/>
    </location>
</feature>
<feature type="coiled-coil region" evidence="1">
    <location>
        <begin position="442"/>
        <end position="469"/>
    </location>
</feature>
<evidence type="ECO:0000313" key="5">
    <source>
        <dbReference type="Proteomes" id="UP000003081"/>
    </source>
</evidence>
<dbReference type="eggNOG" id="COG1961">
    <property type="taxonomic scope" value="Bacteria"/>
</dbReference>
<dbReference type="Gene3D" id="3.90.1750.20">
    <property type="entry name" value="Putative Large Serine Recombinase, Chain B, Domain 2"/>
    <property type="match status" value="1"/>
</dbReference>
<dbReference type="PANTHER" id="PTHR30461:SF23">
    <property type="entry name" value="DNA RECOMBINASE-RELATED"/>
    <property type="match status" value="1"/>
</dbReference>
<keyword evidence="1" id="KW-0175">Coiled coil</keyword>
<dbReference type="InterPro" id="IPR011109">
    <property type="entry name" value="DNA_bind_recombinase_dom"/>
</dbReference>
<gene>
    <name evidence="4" type="ORF">CLP_1598</name>
</gene>
<dbReference type="Pfam" id="PF13408">
    <property type="entry name" value="Zn_ribbon_recom"/>
    <property type="match status" value="1"/>
</dbReference>
<dbReference type="SMART" id="SM00857">
    <property type="entry name" value="Resolvase"/>
    <property type="match status" value="1"/>
</dbReference>
<dbReference type="GO" id="GO:0000150">
    <property type="term" value="F:DNA strand exchange activity"/>
    <property type="evidence" value="ECO:0007669"/>
    <property type="project" value="InterPro"/>
</dbReference>
<name>C4ILG4_CLOBU</name>
<dbReference type="PROSITE" id="PS51737">
    <property type="entry name" value="RECOMBINASE_DNA_BIND"/>
    <property type="match status" value="1"/>
</dbReference>
<dbReference type="InterPro" id="IPR050639">
    <property type="entry name" value="SSR_resolvase"/>
</dbReference>
<evidence type="ECO:0000259" key="2">
    <source>
        <dbReference type="PROSITE" id="PS51736"/>
    </source>
</evidence>
<sequence>MIKVAIYSRKSRETETGDSIENQIILCKEYCNRNYLGEEIEYIIYEDEGFSGKNTDRPRFQQLMKDIKSKKINMLICYRLDRISRSVADFSSTLEFLQLNNCDFISIKEQFDTSTPMGRAMIYIASVFAQLERETIAERVRDNMLQMAKKGQWLGGNTPFGFESKRIKYLDESLKERTMCTISPVNSDLDIIKRIYNIYIETESTTKTAKRLHTEGVTKNNTIMQSITITRILRSAIYVKSSEKTHEYLRKKSDNIYGEANGNGYLTYAKTTNTLKRSRNNEDKWIYAVSKHKGVIDDDTWLKVQRILDRNKNKDFKRTGTGNNPALLSGIFKCKKCGSNMIVRRTGEYYYYICSSKVHKIGSSCNCKNVRVDQLDNNVISQLKNYSNSLLIEELSNSVAKFESIESNSSNSDNLKKELNSKVDMVNNLIKRISLAPSDDIAEMIMNQISDINKEIKSLKSKLDNIDNIKIKDNIDKQNVLLFIDSLKNFSKNIELFEDPIKRRSLIQTVVKKIIWNDDEYVAEIELLEEVSDEYKKK</sequence>
<dbReference type="Gene3D" id="3.40.50.1390">
    <property type="entry name" value="Resolvase, N-terminal catalytic domain"/>
    <property type="match status" value="1"/>
</dbReference>
<dbReference type="GO" id="GO:0003677">
    <property type="term" value="F:DNA binding"/>
    <property type="evidence" value="ECO:0007669"/>
    <property type="project" value="InterPro"/>
</dbReference>
<evidence type="ECO:0000259" key="3">
    <source>
        <dbReference type="PROSITE" id="PS51737"/>
    </source>
</evidence>
<dbReference type="CDD" id="cd03768">
    <property type="entry name" value="SR_ResInv"/>
    <property type="match status" value="1"/>
</dbReference>
<dbReference type="EMBL" id="ACOM01000005">
    <property type="protein sequence ID" value="EEP53698.1"/>
    <property type="molecule type" value="Genomic_DNA"/>
</dbReference>
<dbReference type="PANTHER" id="PTHR30461">
    <property type="entry name" value="DNA-INVERTASE FROM LAMBDOID PROPHAGE"/>
    <property type="match status" value="1"/>
</dbReference>
<organism evidence="4 5">
    <name type="scientific">Clostridium butyricum E4 str. BoNT E BL5262</name>
    <dbReference type="NCBI Taxonomy" id="632245"/>
    <lineage>
        <taxon>Bacteria</taxon>
        <taxon>Bacillati</taxon>
        <taxon>Bacillota</taxon>
        <taxon>Clostridia</taxon>
        <taxon>Eubacteriales</taxon>
        <taxon>Clostridiaceae</taxon>
        <taxon>Clostridium</taxon>
    </lineage>
</organism>
<dbReference type="SUPFAM" id="SSF53041">
    <property type="entry name" value="Resolvase-like"/>
    <property type="match status" value="1"/>
</dbReference>
<dbReference type="Proteomes" id="UP000003081">
    <property type="component" value="Unassembled WGS sequence"/>
</dbReference>
<protein>
    <submittedName>
        <fullName evidence="4">Resolvase</fullName>
    </submittedName>
</protein>
<evidence type="ECO:0000313" key="4">
    <source>
        <dbReference type="EMBL" id="EEP53698.1"/>
    </source>
</evidence>
<dbReference type="AlphaFoldDB" id="C4ILG4"/>
<dbReference type="Pfam" id="PF07508">
    <property type="entry name" value="Recombinase"/>
    <property type="match status" value="1"/>
</dbReference>
<dbReference type="InterPro" id="IPR036162">
    <property type="entry name" value="Resolvase-like_N_sf"/>
</dbReference>
<comment type="caution">
    <text evidence="4">The sequence shown here is derived from an EMBL/GenBank/DDBJ whole genome shotgun (WGS) entry which is preliminary data.</text>
</comment>
<accession>C4ILG4</accession>
<dbReference type="InterPro" id="IPR006119">
    <property type="entry name" value="Resolv_N"/>
</dbReference>
<keyword evidence="5" id="KW-1185">Reference proteome</keyword>
<proteinExistence type="predicted"/>
<dbReference type="Pfam" id="PF00239">
    <property type="entry name" value="Resolvase"/>
    <property type="match status" value="1"/>
</dbReference>
<dbReference type="InterPro" id="IPR038109">
    <property type="entry name" value="DNA_bind_recomb_sf"/>
</dbReference>
<dbReference type="RefSeq" id="WP_003406281.1">
    <property type="nucleotide sequence ID" value="NZ_ACOM01000005.1"/>
</dbReference>
<dbReference type="InterPro" id="IPR025827">
    <property type="entry name" value="Zn_ribbon_recom_dom"/>
</dbReference>
<reference evidence="4 5" key="1">
    <citation type="submission" date="2009-08" db="EMBL/GenBank/DDBJ databases">
        <authorList>
            <person name="Shrivastava S."/>
            <person name="Brinkac L.B."/>
            <person name="Brown J.L."/>
            <person name="Bruce D.B."/>
            <person name="Detter C."/>
            <person name="Green L.D."/>
            <person name="Munk C.A."/>
            <person name="Rogers Y.C."/>
            <person name="Tapia R."/>
            <person name="Sims D.R."/>
            <person name="Smith L.A."/>
            <person name="Smith T.J."/>
            <person name="Sutton G."/>
            <person name="Brettin T."/>
        </authorList>
    </citation>
    <scope>NUCLEOTIDE SEQUENCE [LARGE SCALE GENOMIC DNA]</scope>
    <source>
        <strain evidence="5">E4 str. BoNT E BL5262</strain>
    </source>
</reference>
<dbReference type="HOGENOM" id="CLU_010686_18_14_9"/>